<evidence type="ECO:0000313" key="1">
    <source>
        <dbReference type="EMBL" id="RKP31799.1"/>
    </source>
</evidence>
<sequence>MIIKEPFFVDDATRKLYWTCTAEAFKISPFEEVQPKAILPPVHVPIRKPSVEVYCGMNKRPVFISALSSYARLSDIFDYHYLPCELVDEHAAVSDSDSEPEEVGGDVVTPGYAVGKACFRRFTAESQARLGGNEEKLHFLTFKHNSRATCAPIKADFSNASDRFGELDTPCVSDVLCVATRLRLAPPKCTIKPVDLLDAPFSVQLADYLAKCANPIGSFNSRQCTAAPTLGSRLKMWLATSDCFAGAPTQPSILGDYVPPPSFLV</sequence>
<dbReference type="EMBL" id="ML004437">
    <property type="protein sequence ID" value="RKP31799.1"/>
    <property type="molecule type" value="Genomic_DNA"/>
</dbReference>
<dbReference type="Proteomes" id="UP000268321">
    <property type="component" value="Unassembled WGS sequence"/>
</dbReference>
<gene>
    <name evidence="1" type="ORF">METBISCDRAFT_22073</name>
</gene>
<dbReference type="AlphaFoldDB" id="A0A4V1J3E7"/>
<proteinExistence type="predicted"/>
<reference evidence="2" key="1">
    <citation type="journal article" date="2018" name="Nat. Microbiol.">
        <title>Leveraging single-cell genomics to expand the fungal tree of life.</title>
        <authorList>
            <person name="Ahrendt S.R."/>
            <person name="Quandt C.A."/>
            <person name="Ciobanu D."/>
            <person name="Clum A."/>
            <person name="Salamov A."/>
            <person name="Andreopoulos B."/>
            <person name="Cheng J.F."/>
            <person name="Woyke T."/>
            <person name="Pelin A."/>
            <person name="Henrissat B."/>
            <person name="Reynolds N.K."/>
            <person name="Benny G.L."/>
            <person name="Smith M.E."/>
            <person name="James T.Y."/>
            <person name="Grigoriev I.V."/>
        </authorList>
    </citation>
    <scope>NUCLEOTIDE SEQUENCE [LARGE SCALE GENOMIC DNA]</scope>
    <source>
        <strain evidence="2">Baker2002</strain>
    </source>
</reference>
<accession>A0A4V1J3E7</accession>
<evidence type="ECO:0000313" key="2">
    <source>
        <dbReference type="Proteomes" id="UP000268321"/>
    </source>
</evidence>
<protein>
    <submittedName>
        <fullName evidence="1">Uncharacterized protein</fullName>
    </submittedName>
</protein>
<name>A0A4V1J3E7_9ASCO</name>
<keyword evidence="2" id="KW-1185">Reference proteome</keyword>
<organism evidence="1 2">
    <name type="scientific">Metschnikowia bicuspidata</name>
    <dbReference type="NCBI Taxonomy" id="27322"/>
    <lineage>
        <taxon>Eukaryota</taxon>
        <taxon>Fungi</taxon>
        <taxon>Dikarya</taxon>
        <taxon>Ascomycota</taxon>
        <taxon>Saccharomycotina</taxon>
        <taxon>Pichiomycetes</taxon>
        <taxon>Metschnikowiaceae</taxon>
        <taxon>Metschnikowia</taxon>
    </lineage>
</organism>